<keyword evidence="2" id="KW-1185">Reference proteome</keyword>
<dbReference type="KEGG" id="mmab:HQ865_07795"/>
<accession>A0A7D4UCR9</accession>
<dbReference type="Proteomes" id="UP000505355">
    <property type="component" value="Chromosome"/>
</dbReference>
<dbReference type="PROSITE" id="PS51257">
    <property type="entry name" value="PROKAR_LIPOPROTEIN"/>
    <property type="match status" value="1"/>
</dbReference>
<sequence>MRNFLLLTTAAVILFASCKKENAVKTTNITNAQAATMVGAALSVNANGFANIKNDIALYAKNVTNAGKGCGVIDSFALARQEASTSTINYNYALGYYYMVNCNNNIQDNLSSTVKYNGSFDAANLTSVNSANATFNLASLSGSDATYSLNGNYQTTGTFQTVDITQLAGNNSLNIDIVNLVINKSSRAIISGTGNVSVSGTVKNKNTFSYNGTIVFKDANTAQLTLEGNNYSINLTTADVTAM</sequence>
<dbReference type="RefSeq" id="WP_173414351.1">
    <property type="nucleotide sequence ID" value="NZ_CP054139.1"/>
</dbReference>
<dbReference type="AlphaFoldDB" id="A0A7D4UCR9"/>
<organism evidence="1 2">
    <name type="scientific">Mucilaginibacter mali</name>
    <dbReference type="NCBI Taxonomy" id="2740462"/>
    <lineage>
        <taxon>Bacteria</taxon>
        <taxon>Pseudomonadati</taxon>
        <taxon>Bacteroidota</taxon>
        <taxon>Sphingobacteriia</taxon>
        <taxon>Sphingobacteriales</taxon>
        <taxon>Sphingobacteriaceae</taxon>
        <taxon>Mucilaginibacter</taxon>
    </lineage>
</organism>
<name>A0A7D4UCR9_9SPHI</name>
<protein>
    <submittedName>
        <fullName evidence="1">Uncharacterized protein</fullName>
    </submittedName>
</protein>
<proteinExistence type="predicted"/>
<evidence type="ECO:0000313" key="2">
    <source>
        <dbReference type="Proteomes" id="UP000505355"/>
    </source>
</evidence>
<evidence type="ECO:0000313" key="1">
    <source>
        <dbReference type="EMBL" id="QKJ29659.1"/>
    </source>
</evidence>
<dbReference type="EMBL" id="CP054139">
    <property type="protein sequence ID" value="QKJ29659.1"/>
    <property type="molecule type" value="Genomic_DNA"/>
</dbReference>
<reference evidence="1 2" key="1">
    <citation type="submission" date="2020-05" db="EMBL/GenBank/DDBJ databases">
        <title>Mucilaginibacter mali sp. nov.</title>
        <authorList>
            <person name="Kim H.S."/>
            <person name="Lee K.C."/>
            <person name="Suh M.K."/>
            <person name="Kim J.-S."/>
            <person name="Han K.-I."/>
            <person name="Eom M.K."/>
            <person name="Shin Y.K."/>
            <person name="Lee J.-S."/>
        </authorList>
    </citation>
    <scope>NUCLEOTIDE SEQUENCE [LARGE SCALE GENOMIC DNA]</scope>
    <source>
        <strain evidence="1 2">G2-14</strain>
    </source>
</reference>
<gene>
    <name evidence="1" type="ORF">HQ865_07795</name>
</gene>